<dbReference type="Pfam" id="PF03621">
    <property type="entry name" value="MbtH"/>
    <property type="match status" value="1"/>
</dbReference>
<dbReference type="GO" id="GO:0005829">
    <property type="term" value="C:cytosol"/>
    <property type="evidence" value="ECO:0007669"/>
    <property type="project" value="TreeGrafter"/>
</dbReference>
<evidence type="ECO:0000259" key="1">
    <source>
        <dbReference type="SMART" id="SM00923"/>
    </source>
</evidence>
<evidence type="ECO:0000313" key="2">
    <source>
        <dbReference type="EMBL" id="AGS49870.1"/>
    </source>
</evidence>
<dbReference type="EMBL" id="KF264558">
    <property type="protein sequence ID" value="AGS49870.1"/>
    <property type="molecule type" value="Genomic_DNA"/>
</dbReference>
<dbReference type="InterPro" id="IPR005153">
    <property type="entry name" value="MbtH-like_dom"/>
</dbReference>
<accession>S5TLJ0</accession>
<sequence length="71" mass="8299">MPNPFEDEDAEYLVLINDEGQYSLWPVFADVPAGWRQVHQGGRQECLNHIEENWVDMRPLSLVRAMRDNAE</sequence>
<reference evidence="2" key="1">
    <citation type="journal article" date="2013" name="Proc. Natl. Acad. Sci. U.S.A.">
        <title>Mapping gene clusters within arrayed metagenomic libraries to expand the structural diversity of biomedically relevant natural products.</title>
        <authorList>
            <person name="Owen J.G."/>
            <person name="Reddy B.V."/>
            <person name="Ternei M.A."/>
            <person name="Charlop-Powers Z."/>
            <person name="Calle P.Y."/>
            <person name="Kim J.H."/>
            <person name="Brady S.F."/>
        </authorList>
    </citation>
    <scope>NUCLEOTIDE SEQUENCE</scope>
</reference>
<protein>
    <submittedName>
        <fullName evidence="2">MbtH protein</fullName>
    </submittedName>
</protein>
<dbReference type="InterPro" id="IPR037407">
    <property type="entry name" value="MLP_fam"/>
</dbReference>
<dbReference type="GO" id="GO:0019290">
    <property type="term" value="P:siderophore biosynthetic process"/>
    <property type="evidence" value="ECO:0007669"/>
    <property type="project" value="TreeGrafter"/>
</dbReference>
<organism evidence="2">
    <name type="scientific">uncultured bacterium esnapd18</name>
    <dbReference type="NCBI Taxonomy" id="1366599"/>
    <lineage>
        <taxon>Bacteria</taxon>
        <taxon>environmental samples</taxon>
    </lineage>
</organism>
<dbReference type="PANTHER" id="PTHR38444:SF1">
    <property type="entry name" value="ENTEROBACTIN BIOSYNTHESIS PROTEIN YBDZ"/>
    <property type="match status" value="1"/>
</dbReference>
<dbReference type="SMART" id="SM00923">
    <property type="entry name" value="MbtH"/>
    <property type="match status" value="1"/>
</dbReference>
<dbReference type="AlphaFoldDB" id="S5TLJ0"/>
<dbReference type="SUPFAM" id="SSF160582">
    <property type="entry name" value="MbtH-like"/>
    <property type="match status" value="1"/>
</dbReference>
<dbReference type="Gene3D" id="3.90.820.10">
    <property type="entry name" value="Structural Genomics, Unknown Function 30-nov-00 1gh9 Mol_id"/>
    <property type="match status" value="1"/>
</dbReference>
<name>S5TLJ0_9BACT</name>
<feature type="domain" description="MbtH-like" evidence="1">
    <location>
        <begin position="3"/>
        <end position="52"/>
    </location>
</feature>
<proteinExistence type="predicted"/>
<dbReference type="PANTHER" id="PTHR38444">
    <property type="entry name" value="ENTEROBACTIN BIOSYNTHESIS PROTEIN YBDZ"/>
    <property type="match status" value="1"/>
</dbReference>
<dbReference type="InterPro" id="IPR038020">
    <property type="entry name" value="MbtH-like_sf"/>
</dbReference>